<proteinExistence type="predicted"/>
<dbReference type="InterPro" id="IPR025124">
    <property type="entry name" value="Gag1-like_clamp"/>
</dbReference>
<protein>
    <submittedName>
        <fullName evidence="8">(thale cress) hypothetical protein</fullName>
    </submittedName>
</protein>
<dbReference type="InterPro" id="IPR039622">
    <property type="entry name" value="MBD10/11"/>
</dbReference>
<feature type="region of interest" description="Disordered" evidence="6">
    <location>
        <begin position="1"/>
        <end position="104"/>
    </location>
</feature>
<keyword evidence="4" id="KW-0804">Transcription</keyword>
<keyword evidence="3" id="KW-0238">DNA-binding</keyword>
<reference evidence="8 9" key="1">
    <citation type="submission" date="2020-09" db="EMBL/GenBank/DDBJ databases">
        <authorList>
            <person name="Ashkenazy H."/>
        </authorList>
    </citation>
    <scope>NUCLEOTIDE SEQUENCE [LARGE SCALE GENOMIC DNA]</scope>
    <source>
        <strain evidence="9">cv. Cdm-0</strain>
    </source>
</reference>
<feature type="compositionally biased region" description="Polar residues" evidence="6">
    <location>
        <begin position="510"/>
        <end position="521"/>
    </location>
</feature>
<gene>
    <name evidence="8" type="ORF">AT9943_LOCUS1325</name>
</gene>
<sequence length="814" mass="90010">MSGNRMNTRPAREIFLTSSSLSFSSMSSSVSWDDAVERSTKESKASSEDTSQQNWELSNASSSKGSDISGVTHVRMQPSSSSQGSEISGLTHLRMQPAPSPPSRLRPVHLMNNGIANYDPGRIPASVFSKNGDVDWSEISNESLFSLKIDGYRKSNAQGSRHSNLKPDEVLMSGEFLRYSPSLVVKPEDAKEKTSEVEEVKNNEETRLQSHNHREKYPSFPDVPLSSIPNNFYCLYAPRTKPQSFSLPVVDKGSDFILTNEILSSGLIYLSSWVYKSLPSHIDGSSGCVGCYREHRSTAASLKDPPSNSIARPCKKPSVSEDFWSTSTVDMDNITFPSQGSLSSSNQTFDSQSAARNSNAPPEYVNQGLLLWNQTRERWVGKDKPNNPVDHNQGAKLNWNTATYDSLLGSNKLFPQPIPLTEMVDFLVDIWEQEDELVSIELPAPASWKKLFYPKRAGTPRKTEIVFVAPTGEEISSRKQLEQYLKAHPGNPVISEFEWTTGETPRRSSRISQKVKATTPTPDKEPLLKKRRSSLTKKDNREAAEKNEEAAVKENMDVDKDGKTENAEAEKEKEKEGVTEIAEAEKENNEGEKTEAEKVNKEGEKTEAGKEGQTEIAEAEKEKEGEKAEAENKEAEVVRDKKESMEVDTSELEKKAGSGEGAEEPSKVEGLKDTEMKEAQEVVTEADVEKKPAEEKTENKGSVTTEANGEQNVTLGEPNLDADAEADKGKESKEYDEKTTEAEANKENDTQESDEKKTEAAANKENETQESDVKKTEAAVAEEKSNDMKAEDTNRSLEANQVQQQQGAAASVSC</sequence>
<feature type="compositionally biased region" description="Low complexity" evidence="6">
    <location>
        <begin position="799"/>
        <end position="814"/>
    </location>
</feature>
<feature type="compositionally biased region" description="Polar residues" evidence="6">
    <location>
        <begin position="337"/>
        <end position="360"/>
    </location>
</feature>
<comment type="subcellular location">
    <subcellularLocation>
        <location evidence="1">Nucleus</location>
    </subcellularLocation>
</comment>
<keyword evidence="5" id="KW-0539">Nucleus</keyword>
<dbReference type="AlphaFoldDB" id="A0A7G2DUV9"/>
<dbReference type="InterPro" id="IPR001739">
    <property type="entry name" value="Methyl_CpG_DNA-bd"/>
</dbReference>
<evidence type="ECO:0000256" key="6">
    <source>
        <dbReference type="SAM" id="MobiDB-lite"/>
    </source>
</evidence>
<dbReference type="InterPro" id="IPR016177">
    <property type="entry name" value="DNA-bd_dom_sf"/>
</dbReference>
<keyword evidence="2" id="KW-0805">Transcription regulation</keyword>
<feature type="region of interest" description="Disordered" evidence="6">
    <location>
        <begin position="495"/>
        <end position="814"/>
    </location>
</feature>
<dbReference type="Pfam" id="PF01429">
    <property type="entry name" value="MBD"/>
    <property type="match status" value="1"/>
</dbReference>
<feature type="compositionally biased region" description="Low complexity" evidence="6">
    <location>
        <begin position="79"/>
        <end position="88"/>
    </location>
</feature>
<dbReference type="Proteomes" id="UP000516314">
    <property type="component" value="Chromosome 1"/>
</dbReference>
<dbReference type="Pfam" id="PF13259">
    <property type="entry name" value="clamp_Gag1-like"/>
    <property type="match status" value="1"/>
</dbReference>
<organism evidence="8 9">
    <name type="scientific">Arabidopsis thaliana</name>
    <name type="common">Mouse-ear cress</name>
    <dbReference type="NCBI Taxonomy" id="3702"/>
    <lineage>
        <taxon>Eukaryota</taxon>
        <taxon>Viridiplantae</taxon>
        <taxon>Streptophyta</taxon>
        <taxon>Embryophyta</taxon>
        <taxon>Tracheophyta</taxon>
        <taxon>Spermatophyta</taxon>
        <taxon>Magnoliopsida</taxon>
        <taxon>eudicotyledons</taxon>
        <taxon>Gunneridae</taxon>
        <taxon>Pentapetalae</taxon>
        <taxon>rosids</taxon>
        <taxon>malvids</taxon>
        <taxon>Brassicales</taxon>
        <taxon>Brassicaceae</taxon>
        <taxon>Camelineae</taxon>
        <taxon>Arabidopsis</taxon>
    </lineage>
</organism>
<evidence type="ECO:0000256" key="5">
    <source>
        <dbReference type="ARBA" id="ARBA00023242"/>
    </source>
</evidence>
<evidence type="ECO:0000259" key="7">
    <source>
        <dbReference type="PROSITE" id="PS50982"/>
    </source>
</evidence>
<dbReference type="GO" id="GO:0003677">
    <property type="term" value="F:DNA binding"/>
    <property type="evidence" value="ECO:0007669"/>
    <property type="project" value="UniProtKB-KW"/>
</dbReference>
<accession>A0A7G2DUV9</accession>
<feature type="compositionally biased region" description="Basic and acidic residues" evidence="6">
    <location>
        <begin position="725"/>
        <end position="795"/>
    </location>
</feature>
<feature type="compositionally biased region" description="Low complexity" evidence="6">
    <location>
        <begin position="18"/>
        <end position="31"/>
    </location>
</feature>
<feature type="domain" description="MBD" evidence="7">
    <location>
        <begin position="434"/>
        <end position="504"/>
    </location>
</feature>
<evidence type="ECO:0000256" key="3">
    <source>
        <dbReference type="ARBA" id="ARBA00023125"/>
    </source>
</evidence>
<feature type="compositionally biased region" description="Basic and acidic residues" evidence="6">
    <location>
        <begin position="536"/>
        <end position="657"/>
    </location>
</feature>
<feature type="region of interest" description="Disordered" evidence="6">
    <location>
        <begin position="337"/>
        <end position="362"/>
    </location>
</feature>
<evidence type="ECO:0000256" key="1">
    <source>
        <dbReference type="ARBA" id="ARBA00004123"/>
    </source>
</evidence>
<dbReference type="PROSITE" id="PS50982">
    <property type="entry name" value="MBD"/>
    <property type="match status" value="1"/>
</dbReference>
<feature type="compositionally biased region" description="Polar residues" evidence="6">
    <location>
        <begin position="700"/>
        <end position="714"/>
    </location>
</feature>
<feature type="compositionally biased region" description="Basic and acidic residues" evidence="6">
    <location>
        <begin position="687"/>
        <end position="699"/>
    </location>
</feature>
<dbReference type="SUPFAM" id="SSF54171">
    <property type="entry name" value="DNA-binding domain"/>
    <property type="match status" value="1"/>
</dbReference>
<feature type="compositionally biased region" description="Basic and acidic residues" evidence="6">
    <location>
        <begin position="35"/>
        <end position="47"/>
    </location>
</feature>
<dbReference type="Gene3D" id="3.30.890.10">
    <property type="entry name" value="Methyl-cpg-binding Protein 2, Chain A"/>
    <property type="match status" value="1"/>
</dbReference>
<evidence type="ECO:0000256" key="2">
    <source>
        <dbReference type="ARBA" id="ARBA00023015"/>
    </source>
</evidence>
<evidence type="ECO:0000313" key="9">
    <source>
        <dbReference type="Proteomes" id="UP000516314"/>
    </source>
</evidence>
<dbReference type="PANTHER" id="PTHR33729">
    <property type="entry name" value="METHYL-CPG BINDING DOMAIN CONTAINING PROTEIN, EXPRESSED"/>
    <property type="match status" value="1"/>
</dbReference>
<dbReference type="GO" id="GO:0005634">
    <property type="term" value="C:nucleus"/>
    <property type="evidence" value="ECO:0007669"/>
    <property type="project" value="UniProtKB-SubCell"/>
</dbReference>
<evidence type="ECO:0000256" key="4">
    <source>
        <dbReference type="ARBA" id="ARBA00023163"/>
    </source>
</evidence>
<feature type="compositionally biased region" description="Basic and acidic residues" evidence="6">
    <location>
        <begin position="664"/>
        <end position="680"/>
    </location>
</feature>
<dbReference type="PANTHER" id="PTHR33729:SF19">
    <property type="entry name" value="METHYL-CPG-BINDING DOMAIN-CONTAINING PROTEIN 10"/>
    <property type="match status" value="1"/>
</dbReference>
<feature type="compositionally biased region" description="Polar residues" evidence="6">
    <location>
        <begin position="48"/>
        <end position="66"/>
    </location>
</feature>
<dbReference type="EMBL" id="LR881466">
    <property type="protein sequence ID" value="CAD5312796.1"/>
    <property type="molecule type" value="Genomic_DNA"/>
</dbReference>
<name>A0A7G2DUV9_ARATH</name>
<evidence type="ECO:0000313" key="8">
    <source>
        <dbReference type="EMBL" id="CAD5312796.1"/>
    </source>
</evidence>